<dbReference type="InterPro" id="IPR029526">
    <property type="entry name" value="PGBD"/>
</dbReference>
<dbReference type="PANTHER" id="PTHR46599">
    <property type="entry name" value="PIGGYBAC TRANSPOSABLE ELEMENT-DERIVED PROTEIN 4"/>
    <property type="match status" value="1"/>
</dbReference>
<sequence length="213" mass="24019">MAFDDAMLPSTSPFKRMRTFTKDGDQTLHAVLFRVRVLYSVSKRACLRVYNGNHQNHDGSTPSDTKSGPTAMVRNLRQVFGPTGPSDFRFIVIDRFYTLVVLSMQLVAMNFYSVGTVMTNKKACVNKNGRKESNKRPACVPRGTSHIAEMLQVPRIKYARWWDNQGVFVLAAGGSTALDRTVRRDPTTGEQVKVDYHTFMGGVDVHDQLRLQQ</sequence>
<dbReference type="Pfam" id="PF13843">
    <property type="entry name" value="DDE_Tnp_1_7"/>
    <property type="match status" value="1"/>
</dbReference>
<feature type="domain" description="PiggyBac transposable element-derived protein" evidence="1">
    <location>
        <begin position="13"/>
        <end position="210"/>
    </location>
</feature>
<evidence type="ECO:0000313" key="2">
    <source>
        <dbReference type="EMBL" id="POM76585.1"/>
    </source>
</evidence>
<dbReference type="OrthoDB" id="117306at2759"/>
<reference evidence="2 3" key="1">
    <citation type="journal article" date="2017" name="Genome Biol. Evol.">
        <title>Phytophthora megakarya and P. palmivora, closely related causal agents of cacao black pod rot, underwent increases in genome sizes and gene numbers by different mechanisms.</title>
        <authorList>
            <person name="Ali S.S."/>
            <person name="Shao J."/>
            <person name="Lary D.J."/>
            <person name="Kronmiller B."/>
            <person name="Shen D."/>
            <person name="Strem M.D."/>
            <person name="Amoako-Attah I."/>
            <person name="Akrofi A.Y."/>
            <person name="Begoude B.A."/>
            <person name="Ten Hoopen G.M."/>
            <person name="Coulibaly K."/>
            <person name="Kebe B.I."/>
            <person name="Melnick R.L."/>
            <person name="Guiltinan M.J."/>
            <person name="Tyler B.M."/>
            <person name="Meinhardt L.W."/>
            <person name="Bailey B.A."/>
        </authorList>
    </citation>
    <scope>NUCLEOTIDE SEQUENCE [LARGE SCALE GENOMIC DNA]</scope>
    <source>
        <strain evidence="3">sbr112.9</strain>
    </source>
</reference>
<name>A0A2P4YFI5_9STRA</name>
<proteinExistence type="predicted"/>
<keyword evidence="3" id="KW-1185">Reference proteome</keyword>
<protein>
    <recommendedName>
        <fullName evidence="1">PiggyBac transposable element-derived protein domain-containing protein</fullName>
    </recommendedName>
</protein>
<evidence type="ECO:0000259" key="1">
    <source>
        <dbReference type="Pfam" id="PF13843"/>
    </source>
</evidence>
<dbReference type="EMBL" id="NCKW01003417">
    <property type="protein sequence ID" value="POM76585.1"/>
    <property type="molecule type" value="Genomic_DNA"/>
</dbReference>
<evidence type="ECO:0000313" key="3">
    <source>
        <dbReference type="Proteomes" id="UP000237271"/>
    </source>
</evidence>
<comment type="caution">
    <text evidence="2">The sequence shown here is derived from an EMBL/GenBank/DDBJ whole genome shotgun (WGS) entry which is preliminary data.</text>
</comment>
<dbReference type="AlphaFoldDB" id="A0A2P4YFI5"/>
<gene>
    <name evidence="2" type="ORF">PHPALM_6157</name>
</gene>
<accession>A0A2P4YFI5</accession>
<dbReference type="Proteomes" id="UP000237271">
    <property type="component" value="Unassembled WGS sequence"/>
</dbReference>
<organism evidence="2 3">
    <name type="scientific">Phytophthora palmivora</name>
    <dbReference type="NCBI Taxonomy" id="4796"/>
    <lineage>
        <taxon>Eukaryota</taxon>
        <taxon>Sar</taxon>
        <taxon>Stramenopiles</taxon>
        <taxon>Oomycota</taxon>
        <taxon>Peronosporomycetes</taxon>
        <taxon>Peronosporales</taxon>
        <taxon>Peronosporaceae</taxon>
        <taxon>Phytophthora</taxon>
    </lineage>
</organism>
<dbReference type="PANTHER" id="PTHR46599:SF3">
    <property type="entry name" value="PIGGYBAC TRANSPOSABLE ELEMENT-DERIVED PROTEIN 4"/>
    <property type="match status" value="1"/>
</dbReference>